<feature type="domain" description="Fe-containing alcohol dehydrogenase-like C-terminal" evidence="5">
    <location>
        <begin position="116"/>
        <end position="172"/>
    </location>
</feature>
<dbReference type="Gene3D" id="1.20.1090.10">
    <property type="entry name" value="Dehydroquinate synthase-like - alpha domain"/>
    <property type="match status" value="1"/>
</dbReference>
<dbReference type="GO" id="GO:0004022">
    <property type="term" value="F:alcohol dehydrogenase (NAD+) activity"/>
    <property type="evidence" value="ECO:0007669"/>
    <property type="project" value="UniProtKB-EC"/>
</dbReference>
<dbReference type="EC" id="1.1.1.1" evidence="6"/>
<dbReference type="Gene3D" id="3.40.1350.10">
    <property type="match status" value="1"/>
</dbReference>
<evidence type="ECO:0000259" key="3">
    <source>
        <dbReference type="Pfam" id="PF00465"/>
    </source>
</evidence>
<reference evidence="6" key="1">
    <citation type="submission" date="2021-05" db="EMBL/GenBank/DDBJ databases">
        <title>Infant gut strain persistence is associated with maternal origin, phylogeny, and functional potential including surface adhesion and iron acquisition.</title>
        <authorList>
            <person name="Lou Y.C."/>
        </authorList>
    </citation>
    <scope>NUCLEOTIDE SEQUENCE</scope>
    <source>
        <strain evidence="6">L3_122_031G1_dasL3_122_031G1_maxbin2.maxbin.025s ta_sub</strain>
    </source>
</reference>
<dbReference type="Gene3D" id="3.40.50.1970">
    <property type="match status" value="1"/>
</dbReference>
<dbReference type="InterPro" id="IPR056798">
    <property type="entry name" value="ADH_Fe_C"/>
</dbReference>
<dbReference type="EMBL" id="JAHAGS010000311">
    <property type="protein sequence ID" value="MBS6098583.1"/>
    <property type="molecule type" value="Genomic_DNA"/>
</dbReference>
<dbReference type="GO" id="GO:0009307">
    <property type="term" value="P:DNA restriction-modification system"/>
    <property type="evidence" value="ECO:0007669"/>
    <property type="project" value="InterPro"/>
</dbReference>
<evidence type="ECO:0000259" key="5">
    <source>
        <dbReference type="Pfam" id="PF25137"/>
    </source>
</evidence>
<dbReference type="InterPro" id="IPR011335">
    <property type="entry name" value="Restrct_endonuc-II-like"/>
</dbReference>
<gene>
    <name evidence="6" type="ORF">KH901_09155</name>
</gene>
<evidence type="ECO:0000313" key="7">
    <source>
        <dbReference type="Proteomes" id="UP000703822"/>
    </source>
</evidence>
<evidence type="ECO:0000256" key="2">
    <source>
        <dbReference type="ARBA" id="ARBA00023002"/>
    </source>
</evidence>
<dbReference type="GO" id="GO:0003677">
    <property type="term" value="F:DNA binding"/>
    <property type="evidence" value="ECO:0007669"/>
    <property type="project" value="InterPro"/>
</dbReference>
<dbReference type="Pfam" id="PF25137">
    <property type="entry name" value="ADH_Fe_C"/>
    <property type="match status" value="1"/>
</dbReference>
<organism evidence="6 7">
    <name type="scientific">Streptococcus vestibularis</name>
    <dbReference type="NCBI Taxonomy" id="1343"/>
    <lineage>
        <taxon>Bacteria</taxon>
        <taxon>Bacillati</taxon>
        <taxon>Bacillota</taxon>
        <taxon>Bacilli</taxon>
        <taxon>Lactobacillales</taxon>
        <taxon>Streptococcaceae</taxon>
        <taxon>Streptococcus</taxon>
    </lineage>
</organism>
<proteinExistence type="predicted"/>
<sequence length="437" mass="49321">MFNEFQPDTVIALGGGSAMDAANGMWMFFEHPDTSFFGAKQKFLDIRKRTYNIGKPEKTQFVCIPTTSGTGSEVTPFAVITDSETHVKYPLADYALTPDVAIVDPQFVMTVPASVTADTGMDVLTHAIESYVSVMASDYTRGLSLQAIKLVFENLEKSVKTADPEAREKIFNQKMRNLSVNTSPIQDDEEEDRDFLRFPEPHFEDAAHMFYTQSILYKKNPTISLVRQNYNLLFANANKIMRELCEAKIIKDLGAEEYKFLVSDEQELEKLINDYYKFLTEVSIEEVAKIKSKINEKSTKEPAEMPGTDVDNLIRVDDMEGHEFEHFCAELLKKNGFKNVRVTSGSGDQGIDVLATKDSISYGIQCKCYSSDVGNKAVQEAIAGRGFYDCHIGAVLTNRFFTQSARELAKKEKILLWDRAKLRKLIEDQKDEKGNIL</sequence>
<protein>
    <submittedName>
        <fullName evidence="6">Iron-containing alcohol dehydrogenase</fullName>
        <ecNumber evidence="6">1.1.1.1</ecNumber>
    </submittedName>
</protein>
<dbReference type="GO" id="GO:0004519">
    <property type="term" value="F:endonuclease activity"/>
    <property type="evidence" value="ECO:0007669"/>
    <property type="project" value="InterPro"/>
</dbReference>
<feature type="domain" description="Alcohol dehydrogenase iron-type/glycerol dehydrogenase GldA" evidence="3">
    <location>
        <begin position="2"/>
        <end position="105"/>
    </location>
</feature>
<dbReference type="SUPFAM" id="SSF56796">
    <property type="entry name" value="Dehydroquinate synthase-like"/>
    <property type="match status" value="1"/>
</dbReference>
<dbReference type="InterPro" id="IPR039697">
    <property type="entry name" value="Alcohol_dehydrogenase_Fe"/>
</dbReference>
<comment type="caution">
    <text evidence="6">The sequence shown here is derived from an EMBL/GenBank/DDBJ whole genome shotgun (WGS) entry which is preliminary data.</text>
</comment>
<dbReference type="AlphaFoldDB" id="A0A943QTQ3"/>
<dbReference type="InterPro" id="IPR018211">
    <property type="entry name" value="ADH_Fe_CS"/>
</dbReference>
<dbReference type="InterPro" id="IPR007560">
    <property type="entry name" value="Restrct_endonuc_IV_Mrr"/>
</dbReference>
<dbReference type="SUPFAM" id="SSF52980">
    <property type="entry name" value="Restriction endonuclease-like"/>
    <property type="match status" value="1"/>
</dbReference>
<dbReference type="PANTHER" id="PTHR11496:SF83">
    <property type="entry name" value="HYDROXYACID-OXOACID TRANSHYDROGENASE, MITOCHONDRIAL"/>
    <property type="match status" value="1"/>
</dbReference>
<accession>A0A943QTQ3</accession>
<dbReference type="GO" id="GO:0046872">
    <property type="term" value="F:metal ion binding"/>
    <property type="evidence" value="ECO:0007669"/>
    <property type="project" value="InterPro"/>
</dbReference>
<feature type="domain" description="Restriction endonuclease type IV Mrr" evidence="4">
    <location>
        <begin position="317"/>
        <end position="426"/>
    </location>
</feature>
<name>A0A943QTQ3_STRVE</name>
<dbReference type="InterPro" id="IPR011856">
    <property type="entry name" value="tRNA_endonuc-like_dom_sf"/>
</dbReference>
<evidence type="ECO:0000313" key="6">
    <source>
        <dbReference type="EMBL" id="MBS6098583.1"/>
    </source>
</evidence>
<dbReference type="PROSITE" id="PS00913">
    <property type="entry name" value="ADH_IRON_1"/>
    <property type="match status" value="1"/>
</dbReference>
<dbReference type="InterPro" id="IPR001670">
    <property type="entry name" value="ADH_Fe/GldA"/>
</dbReference>
<keyword evidence="2 6" id="KW-0560">Oxidoreductase</keyword>
<dbReference type="PANTHER" id="PTHR11496">
    <property type="entry name" value="ALCOHOL DEHYDROGENASE"/>
    <property type="match status" value="1"/>
</dbReference>
<dbReference type="GO" id="GO:0016787">
    <property type="term" value="F:hydrolase activity"/>
    <property type="evidence" value="ECO:0007669"/>
    <property type="project" value="UniProtKB-KW"/>
</dbReference>
<evidence type="ECO:0000259" key="4">
    <source>
        <dbReference type="Pfam" id="PF04471"/>
    </source>
</evidence>
<keyword evidence="1" id="KW-0378">Hydrolase</keyword>
<dbReference type="Proteomes" id="UP000703822">
    <property type="component" value="Unassembled WGS sequence"/>
</dbReference>
<evidence type="ECO:0000256" key="1">
    <source>
        <dbReference type="ARBA" id="ARBA00022801"/>
    </source>
</evidence>
<dbReference type="Pfam" id="PF04471">
    <property type="entry name" value="Mrr_cat"/>
    <property type="match status" value="1"/>
</dbReference>
<feature type="non-terminal residue" evidence="6">
    <location>
        <position position="1"/>
    </location>
</feature>
<dbReference type="Pfam" id="PF00465">
    <property type="entry name" value="Fe-ADH"/>
    <property type="match status" value="1"/>
</dbReference>